<evidence type="ECO:0000313" key="2">
    <source>
        <dbReference type="EMBL" id="RBW69961.1"/>
    </source>
</evidence>
<keyword evidence="3" id="KW-1185">Reference proteome</keyword>
<dbReference type="EMBL" id="QOCW01000007">
    <property type="protein sequence ID" value="RBW69961.1"/>
    <property type="molecule type" value="Genomic_DNA"/>
</dbReference>
<protein>
    <submittedName>
        <fullName evidence="2">Uncharacterized protein</fullName>
    </submittedName>
</protein>
<dbReference type="RefSeq" id="WP_113805717.1">
    <property type="nucleotide sequence ID" value="NZ_QOCW01000007.1"/>
</dbReference>
<organism evidence="2 3">
    <name type="scientific">Bacillus taeanensis</name>
    <dbReference type="NCBI Taxonomy" id="273032"/>
    <lineage>
        <taxon>Bacteria</taxon>
        <taxon>Bacillati</taxon>
        <taxon>Bacillota</taxon>
        <taxon>Bacilli</taxon>
        <taxon>Bacillales</taxon>
        <taxon>Bacillaceae</taxon>
        <taxon>Bacillus</taxon>
    </lineage>
</organism>
<comment type="caution">
    <text evidence="2">The sequence shown here is derived from an EMBL/GenBank/DDBJ whole genome shotgun (WGS) entry which is preliminary data.</text>
</comment>
<dbReference type="AlphaFoldDB" id="A0A366Y1A6"/>
<evidence type="ECO:0000313" key="3">
    <source>
        <dbReference type="Proteomes" id="UP000253314"/>
    </source>
</evidence>
<sequence>MKKNKHEEQLRESLSHSHHLLSSAVANYISSLLSLLDICFQSTMSKEENIYCKVQILSILQTSLQIDRVSHRKKLLFTTDLHSEESMDKELDQLIDLIDEYKEEDPQAFLTNIRRSLYQKVDRTEERQKKAIKHISTGNSPPPWINQKMNKKK</sequence>
<proteinExistence type="predicted"/>
<evidence type="ECO:0000256" key="1">
    <source>
        <dbReference type="SAM" id="MobiDB-lite"/>
    </source>
</evidence>
<gene>
    <name evidence="2" type="ORF">DS031_08895</name>
</gene>
<dbReference type="Proteomes" id="UP000253314">
    <property type="component" value="Unassembled WGS sequence"/>
</dbReference>
<feature type="region of interest" description="Disordered" evidence="1">
    <location>
        <begin position="125"/>
        <end position="153"/>
    </location>
</feature>
<name>A0A366Y1A6_9BACI</name>
<accession>A0A366Y1A6</accession>
<reference evidence="2 3" key="1">
    <citation type="submission" date="2018-07" db="EMBL/GenBank/DDBJ databases">
        <title>Lottiidibacillus patelloidae gen. nov., sp. nov., isolated from the intestinal tract of a marine limpet and the reclassification of B. taeanensis BH030017T, B. algicola KMM 3737T and B. hwajinpoensis SW-72T as genus Lottiidibacillus.</title>
        <authorList>
            <person name="Liu R."/>
            <person name="Huang Z."/>
        </authorList>
    </citation>
    <scope>NUCLEOTIDE SEQUENCE [LARGE SCALE GENOMIC DNA]</scope>
    <source>
        <strain evidence="2 3">BH030017</strain>
    </source>
</reference>